<dbReference type="Proteomes" id="UP000269351">
    <property type="component" value="Chromosome"/>
</dbReference>
<sequence>MRHLNYLWVAFLTIFFATSLSLSAATQTLTPSEIEAFNAQIANAQRIDATLSIKGQCYSDKDADLEANSHRLEETAGELHRQEQQLVAELTRAESEVKAFSEALDKELEQKNYLEQRMWHVKNEIRKKESELDSCKRPTGSFFDDILSPFTYIGCELYAEISGLNSDLRNLDNERQQLDIKVRSSREYLKNAFDKKIQAETRLKESLTKSEQNSADIATVENKIGVIKASLTEIRKLKQDNAILLARFTDSIAELNGLDPASDRRFIVNRLHQESESLNVLLLKSQELLDINGLQLPGGERICTN</sequence>
<protein>
    <submittedName>
        <fullName evidence="4">Uncharacterized protein</fullName>
    </submittedName>
</protein>
<dbReference type="EMBL" id="CP065031">
    <property type="protein sequence ID" value="QPK26128.1"/>
    <property type="molecule type" value="Genomic_DNA"/>
</dbReference>
<proteinExistence type="predicted"/>
<evidence type="ECO:0000256" key="1">
    <source>
        <dbReference type="SAM" id="Coils"/>
    </source>
</evidence>
<dbReference type="EMBL" id="JACGET010000003">
    <property type="protein sequence ID" value="MBN3105063.1"/>
    <property type="molecule type" value="Genomic_DNA"/>
</dbReference>
<evidence type="ECO:0000313" key="4">
    <source>
        <dbReference type="EMBL" id="QPK26128.1"/>
    </source>
</evidence>
<gene>
    <name evidence="4" type="ORF">F126LOC_010305</name>
    <name evidence="3" type="ORF">H4F48_03105</name>
</gene>
<name>A0A3S0XWH4_9GAMM</name>
<reference evidence="4 5" key="2">
    <citation type="submission" date="2020-11" db="EMBL/GenBank/DDBJ databases">
        <title>Complete genome sequence of Pectobacterium brasiliense strain F126.</title>
        <authorList>
            <person name="Miroshnikov K."/>
            <person name="Vo T.N.H."/>
            <person name="Khodykina M.V."/>
            <person name="Kabanova A.P."/>
            <person name="Shneider M."/>
            <person name="Korzhenkov A."/>
            <person name="Toschakov S.V."/>
            <person name="Miroshnikov K.A."/>
            <person name="Ignatov A.N."/>
            <person name="Mikhailova Y.V."/>
            <person name="Shelenkov A."/>
            <person name="Yanushevich Y.G."/>
            <person name="Evseev P.V."/>
        </authorList>
    </citation>
    <scope>NUCLEOTIDE SEQUENCE [LARGE SCALE GENOMIC DNA]</scope>
    <source>
        <strain evidence="4 5">F126</strain>
    </source>
</reference>
<feature type="signal peptide" evidence="2">
    <location>
        <begin position="1"/>
        <end position="24"/>
    </location>
</feature>
<keyword evidence="1" id="KW-0175">Coiled coil</keyword>
<evidence type="ECO:0000256" key="2">
    <source>
        <dbReference type="SAM" id="SignalP"/>
    </source>
</evidence>
<keyword evidence="2" id="KW-0732">Signal</keyword>
<dbReference type="RefSeq" id="WP_119871702.1">
    <property type="nucleotide sequence ID" value="NZ_BSWF01000007.1"/>
</dbReference>
<evidence type="ECO:0000313" key="6">
    <source>
        <dbReference type="Proteomes" id="UP000762586"/>
    </source>
</evidence>
<accession>A0A3S0XWH4</accession>
<dbReference type="AlphaFoldDB" id="A0A3S0XWH4"/>
<organism evidence="4 5">
    <name type="scientific">Pectobacterium brasiliense</name>
    <dbReference type="NCBI Taxonomy" id="180957"/>
    <lineage>
        <taxon>Bacteria</taxon>
        <taxon>Pseudomonadati</taxon>
        <taxon>Pseudomonadota</taxon>
        <taxon>Gammaproteobacteria</taxon>
        <taxon>Enterobacterales</taxon>
        <taxon>Pectobacteriaceae</taxon>
        <taxon>Pectobacterium</taxon>
    </lineage>
</organism>
<reference evidence="3 6" key="1">
    <citation type="submission" date="2020-07" db="EMBL/GenBank/DDBJ databases">
        <title>A pangenomic view of the genus Pectobacterium provides insights into genome organization, phylogeny, and virulence.</title>
        <authorList>
            <person name="Jonkheer E."/>
            <person name="Brankovics B."/>
            <person name="Houwers I."/>
            <person name="Van Der Wolf J."/>
            <person name="Bonants P."/>
            <person name="Vreeburg R."/>
            <person name="Bollema R."/>
            <person name="De Haan J."/>
            <person name="Berke L."/>
            <person name="De Ridder D."/>
            <person name="Smit S."/>
            <person name="Van Der Lee T.A.J."/>
        </authorList>
    </citation>
    <scope>NUCLEOTIDE SEQUENCE [LARGE SCALE GENOMIC DNA]</scope>
    <source>
        <strain evidence="3 6">NAK:384</strain>
    </source>
</reference>
<keyword evidence="6" id="KW-1185">Reference proteome</keyword>
<feature type="coiled-coil region" evidence="1">
    <location>
        <begin position="76"/>
        <end position="110"/>
    </location>
</feature>
<feature type="chain" id="PRO_5035187781" evidence="2">
    <location>
        <begin position="25"/>
        <end position="305"/>
    </location>
</feature>
<evidence type="ECO:0000313" key="3">
    <source>
        <dbReference type="EMBL" id="MBN3105063.1"/>
    </source>
</evidence>
<dbReference type="Proteomes" id="UP000762586">
    <property type="component" value="Unassembled WGS sequence"/>
</dbReference>
<evidence type="ECO:0000313" key="5">
    <source>
        <dbReference type="Proteomes" id="UP000269351"/>
    </source>
</evidence>